<dbReference type="PANTHER" id="PTHR36173:SF2">
    <property type="entry name" value="RIBONUCLEASE VAPC16"/>
    <property type="match status" value="1"/>
</dbReference>
<accession>A6DTS8</accession>
<evidence type="ECO:0000313" key="2">
    <source>
        <dbReference type="EMBL" id="EDM24949.1"/>
    </source>
</evidence>
<dbReference type="EMBL" id="ABCK01000041">
    <property type="protein sequence ID" value="EDM24949.1"/>
    <property type="molecule type" value="Genomic_DNA"/>
</dbReference>
<name>A6DTS8_9BACT</name>
<dbReference type="InterPro" id="IPR041705">
    <property type="entry name" value="PIN_Sll0205"/>
</dbReference>
<dbReference type="Pfam" id="PF01850">
    <property type="entry name" value="PIN"/>
    <property type="match status" value="1"/>
</dbReference>
<keyword evidence="3" id="KW-1185">Reference proteome</keyword>
<dbReference type="AlphaFoldDB" id="A6DTS8"/>
<dbReference type="InterPro" id="IPR002716">
    <property type="entry name" value="PIN_dom"/>
</dbReference>
<dbReference type="STRING" id="313628.LNTAR_02989"/>
<dbReference type="Proteomes" id="UP000004947">
    <property type="component" value="Unassembled WGS sequence"/>
</dbReference>
<dbReference type="SUPFAM" id="SSF88723">
    <property type="entry name" value="PIN domain-like"/>
    <property type="match status" value="1"/>
</dbReference>
<comment type="caution">
    <text evidence="2">The sequence shown here is derived from an EMBL/GenBank/DDBJ whole genome shotgun (WGS) entry which is preliminary data.</text>
</comment>
<dbReference type="CDD" id="cd09872">
    <property type="entry name" value="PIN_Sll0205-like"/>
    <property type="match status" value="1"/>
</dbReference>
<organism evidence="2 3">
    <name type="scientific">Lentisphaera araneosa HTCC2155</name>
    <dbReference type="NCBI Taxonomy" id="313628"/>
    <lineage>
        <taxon>Bacteria</taxon>
        <taxon>Pseudomonadati</taxon>
        <taxon>Lentisphaerota</taxon>
        <taxon>Lentisphaeria</taxon>
        <taxon>Lentisphaerales</taxon>
        <taxon>Lentisphaeraceae</taxon>
        <taxon>Lentisphaera</taxon>
    </lineage>
</organism>
<evidence type="ECO:0000259" key="1">
    <source>
        <dbReference type="Pfam" id="PF01850"/>
    </source>
</evidence>
<feature type="domain" description="PIN" evidence="1">
    <location>
        <begin position="3"/>
        <end position="121"/>
    </location>
</feature>
<dbReference type="OrthoDB" id="9798990at2"/>
<reference evidence="2 3" key="1">
    <citation type="journal article" date="2010" name="J. Bacteriol.">
        <title>Genome sequence of Lentisphaera araneosa HTCC2155T, the type species of the order Lentisphaerales in the phylum Lentisphaerae.</title>
        <authorList>
            <person name="Thrash J.C."/>
            <person name="Cho J.C."/>
            <person name="Vergin K.L."/>
            <person name="Morris R.M."/>
            <person name="Giovannoni S.J."/>
        </authorList>
    </citation>
    <scope>NUCLEOTIDE SEQUENCE [LARGE SCALE GENOMIC DNA]</scope>
    <source>
        <strain evidence="2 3">HTCC2155</strain>
    </source>
</reference>
<dbReference type="Gene3D" id="3.40.50.1010">
    <property type="entry name" value="5'-nuclease"/>
    <property type="match status" value="1"/>
</dbReference>
<dbReference type="InterPro" id="IPR029060">
    <property type="entry name" value="PIN-like_dom_sf"/>
</dbReference>
<proteinExistence type="predicted"/>
<sequence length="130" mass="14991">MNILLDTHAFICFSSNQMDKLSQKAISSFLGINNEIFLSKASIWEMAIKINIGKIRLSKSVESLISTAVKNNIKILNTELKHILNYQKLKLHHNDPFDRLIISSAYSEQMKIISCDEKFSLYEEIVDIIW</sequence>
<dbReference type="eggNOG" id="COG3744">
    <property type="taxonomic scope" value="Bacteria"/>
</dbReference>
<protein>
    <recommendedName>
        <fullName evidence="1">PIN domain-containing protein</fullName>
    </recommendedName>
</protein>
<dbReference type="PANTHER" id="PTHR36173">
    <property type="entry name" value="RIBONUCLEASE VAPC16-RELATED"/>
    <property type="match status" value="1"/>
</dbReference>
<gene>
    <name evidence="2" type="ORF">LNTAR_02989</name>
</gene>
<dbReference type="InterPro" id="IPR052919">
    <property type="entry name" value="TA_system_RNase"/>
</dbReference>
<evidence type="ECO:0000313" key="3">
    <source>
        <dbReference type="Proteomes" id="UP000004947"/>
    </source>
</evidence>